<comment type="caution">
    <text evidence="2">The sequence shown here is derived from an EMBL/GenBank/DDBJ whole genome shotgun (WGS) entry which is preliminary data.</text>
</comment>
<evidence type="ECO:0000313" key="3">
    <source>
        <dbReference type="Proteomes" id="UP001218188"/>
    </source>
</evidence>
<gene>
    <name evidence="2" type="ORF">C8F04DRAFT_942218</name>
</gene>
<keyword evidence="3" id="KW-1185">Reference proteome</keyword>
<dbReference type="EMBL" id="JARJCM010000007">
    <property type="protein sequence ID" value="KAJ7044369.1"/>
    <property type="molecule type" value="Genomic_DNA"/>
</dbReference>
<evidence type="ECO:0000256" key="1">
    <source>
        <dbReference type="SAM" id="MobiDB-lite"/>
    </source>
</evidence>
<evidence type="ECO:0000313" key="2">
    <source>
        <dbReference type="EMBL" id="KAJ7044369.1"/>
    </source>
</evidence>
<dbReference type="Proteomes" id="UP001218188">
    <property type="component" value="Unassembled WGS sequence"/>
</dbReference>
<feature type="compositionally biased region" description="Acidic residues" evidence="1">
    <location>
        <begin position="283"/>
        <end position="294"/>
    </location>
</feature>
<feature type="compositionally biased region" description="Basic and acidic residues" evidence="1">
    <location>
        <begin position="264"/>
        <end position="274"/>
    </location>
</feature>
<organism evidence="2 3">
    <name type="scientific">Mycena alexandri</name>
    <dbReference type="NCBI Taxonomy" id="1745969"/>
    <lineage>
        <taxon>Eukaryota</taxon>
        <taxon>Fungi</taxon>
        <taxon>Dikarya</taxon>
        <taxon>Basidiomycota</taxon>
        <taxon>Agaricomycotina</taxon>
        <taxon>Agaricomycetes</taxon>
        <taxon>Agaricomycetidae</taxon>
        <taxon>Agaricales</taxon>
        <taxon>Marasmiineae</taxon>
        <taxon>Mycenaceae</taxon>
        <taxon>Mycena</taxon>
    </lineage>
</organism>
<proteinExistence type="predicted"/>
<feature type="region of interest" description="Disordered" evidence="1">
    <location>
        <begin position="149"/>
        <end position="175"/>
    </location>
</feature>
<sequence length="303" mass="34037">MIHDYLDYQRIQTAPVNGSTAPVDGSTAPPAIASTSASTLPAVASTSTPSSIPFFARSAVDNLSRTSASFLTSSSPLQSTAAPPAFKAFTISPIKAQSRYSHLLERPVVSAREQELVDALREAEERDIARKYRMIEMQAGTVLSGMYSDRVHSQLQSSEERKKKNAGRRKMGDGKAKYFTGEDFFKLSLEDEREKREEAAEKEARQERREAHAAELVEWKKENDGIRARNEAKKLEFAADTTAWEMERDEAKAEKRRAGWPKPKWKDYKPEKQLPRPRKPTNDDPEEEDRDEGSENGSIIGDD</sequence>
<feature type="compositionally biased region" description="Basic and acidic residues" evidence="1">
    <location>
        <begin position="245"/>
        <end position="257"/>
    </location>
</feature>
<reference evidence="2" key="1">
    <citation type="submission" date="2023-03" db="EMBL/GenBank/DDBJ databases">
        <title>Massive genome expansion in bonnet fungi (Mycena s.s.) driven by repeated elements and novel gene families across ecological guilds.</title>
        <authorList>
            <consortium name="Lawrence Berkeley National Laboratory"/>
            <person name="Harder C.B."/>
            <person name="Miyauchi S."/>
            <person name="Viragh M."/>
            <person name="Kuo A."/>
            <person name="Thoen E."/>
            <person name="Andreopoulos B."/>
            <person name="Lu D."/>
            <person name="Skrede I."/>
            <person name="Drula E."/>
            <person name="Henrissat B."/>
            <person name="Morin E."/>
            <person name="Kohler A."/>
            <person name="Barry K."/>
            <person name="LaButti K."/>
            <person name="Morin E."/>
            <person name="Salamov A."/>
            <person name="Lipzen A."/>
            <person name="Mereny Z."/>
            <person name="Hegedus B."/>
            <person name="Baldrian P."/>
            <person name="Stursova M."/>
            <person name="Weitz H."/>
            <person name="Taylor A."/>
            <person name="Grigoriev I.V."/>
            <person name="Nagy L.G."/>
            <person name="Martin F."/>
            <person name="Kauserud H."/>
        </authorList>
    </citation>
    <scope>NUCLEOTIDE SEQUENCE</scope>
    <source>
        <strain evidence="2">CBHHK200</strain>
    </source>
</reference>
<name>A0AAD6TDU3_9AGAR</name>
<protein>
    <submittedName>
        <fullName evidence="2">Uncharacterized protein</fullName>
    </submittedName>
</protein>
<dbReference type="AlphaFoldDB" id="A0AAD6TDU3"/>
<feature type="compositionally biased region" description="Basic and acidic residues" evidence="1">
    <location>
        <begin position="195"/>
        <end position="237"/>
    </location>
</feature>
<accession>A0AAD6TDU3</accession>
<feature type="region of interest" description="Disordered" evidence="1">
    <location>
        <begin position="195"/>
        <end position="303"/>
    </location>
</feature>